<dbReference type="AlphaFoldDB" id="H6SP95"/>
<dbReference type="Pfam" id="PF01758">
    <property type="entry name" value="SBF"/>
    <property type="match status" value="1"/>
</dbReference>
<dbReference type="InterPro" id="IPR038770">
    <property type="entry name" value="Na+/solute_symporter_sf"/>
</dbReference>
<feature type="transmembrane region" description="Helical" evidence="6">
    <location>
        <begin position="187"/>
        <end position="207"/>
    </location>
</feature>
<evidence type="ECO:0000313" key="7">
    <source>
        <dbReference type="EMBL" id="CCG09420.1"/>
    </source>
</evidence>
<dbReference type="KEGG" id="rpm:RSPPHO_02794"/>
<dbReference type="InterPro" id="IPR002657">
    <property type="entry name" value="BilAc:Na_symport/Acr3"/>
</dbReference>
<dbReference type="InterPro" id="IPR004710">
    <property type="entry name" value="Bilac:Na_transpt"/>
</dbReference>
<evidence type="ECO:0000256" key="1">
    <source>
        <dbReference type="ARBA" id="ARBA00004141"/>
    </source>
</evidence>
<feature type="transmembrane region" description="Helical" evidence="6">
    <location>
        <begin position="308"/>
        <end position="329"/>
    </location>
</feature>
<keyword evidence="3 6" id="KW-1133">Transmembrane helix</keyword>
<evidence type="ECO:0000256" key="3">
    <source>
        <dbReference type="ARBA" id="ARBA00022989"/>
    </source>
</evidence>
<dbReference type="eggNOG" id="COG0385">
    <property type="taxonomic scope" value="Bacteria"/>
</dbReference>
<dbReference type="Proteomes" id="UP000033220">
    <property type="component" value="Chromosome DSM 122"/>
</dbReference>
<evidence type="ECO:0000256" key="4">
    <source>
        <dbReference type="ARBA" id="ARBA00023136"/>
    </source>
</evidence>
<feature type="transmembrane region" description="Helical" evidence="6">
    <location>
        <begin position="54"/>
        <end position="75"/>
    </location>
</feature>
<feature type="region of interest" description="Disordered" evidence="5">
    <location>
        <begin position="1"/>
        <end position="40"/>
    </location>
</feature>
<protein>
    <submittedName>
        <fullName evidence="7">Predicted Na+-dependent transporter</fullName>
    </submittedName>
</protein>
<evidence type="ECO:0000256" key="5">
    <source>
        <dbReference type="SAM" id="MobiDB-lite"/>
    </source>
</evidence>
<accession>H6SP95</accession>
<keyword evidence="8" id="KW-1185">Reference proteome</keyword>
<feature type="transmembrane region" description="Helical" evidence="6">
    <location>
        <begin position="117"/>
        <end position="140"/>
    </location>
</feature>
<feature type="compositionally biased region" description="Basic and acidic residues" evidence="5">
    <location>
        <begin position="19"/>
        <end position="37"/>
    </location>
</feature>
<keyword evidence="2 6" id="KW-0812">Transmembrane</keyword>
<dbReference type="GO" id="GO:0016020">
    <property type="term" value="C:membrane"/>
    <property type="evidence" value="ECO:0007669"/>
    <property type="project" value="UniProtKB-SubCell"/>
</dbReference>
<sequence>MPGRSRSSLPPALMPLPGAREERVRPSRGGKKEKAGEARSPPGISFCVSQGGFMIAQLLPLGLAFIMFSIGLGLTLQDFTRVFRLPVPLGVGLLNQMVVLPLLAVGLVALYDGRPDFALGLILIAACPGGISSNLLTMLAGGSAALSISMTAITSMASLLTLPLIVGVAQSVVLGQSHEVTMPLGQVLGSVFGVSGVPMALGMLLRHRGPALAARLRPWCHRLSTGIFVVIVISAFVGLRQGMMDHVAEIGPLVLALNLGTMTLGLLTAGALRLGRADGIAITLECGLQNAALAIFIATSVLGRPDMVVPAILYALVMNLTALPFVALMRRRTVLSETLP</sequence>
<keyword evidence="4 6" id="KW-0472">Membrane</keyword>
<dbReference type="EMBL" id="HE663493">
    <property type="protein sequence ID" value="CCG09420.1"/>
    <property type="molecule type" value="Genomic_DNA"/>
</dbReference>
<feature type="transmembrane region" description="Helical" evidence="6">
    <location>
        <begin position="250"/>
        <end position="272"/>
    </location>
</feature>
<dbReference type="PANTHER" id="PTHR10361:SF24">
    <property type="entry name" value="P3 PROTEIN"/>
    <property type="match status" value="1"/>
</dbReference>
<feature type="transmembrane region" description="Helical" evidence="6">
    <location>
        <begin position="219"/>
        <end position="238"/>
    </location>
</feature>
<feature type="transmembrane region" description="Helical" evidence="6">
    <location>
        <begin position="152"/>
        <end position="175"/>
    </location>
</feature>
<evidence type="ECO:0000256" key="2">
    <source>
        <dbReference type="ARBA" id="ARBA00022692"/>
    </source>
</evidence>
<dbReference type="STRING" id="1150469.RSPPHO_02794"/>
<feature type="transmembrane region" description="Helical" evidence="6">
    <location>
        <begin position="279"/>
        <end position="302"/>
    </location>
</feature>
<organism evidence="7 8">
    <name type="scientific">Pararhodospirillum photometricum DSM 122</name>
    <dbReference type="NCBI Taxonomy" id="1150469"/>
    <lineage>
        <taxon>Bacteria</taxon>
        <taxon>Pseudomonadati</taxon>
        <taxon>Pseudomonadota</taxon>
        <taxon>Alphaproteobacteria</taxon>
        <taxon>Rhodospirillales</taxon>
        <taxon>Rhodospirillaceae</taxon>
        <taxon>Pararhodospirillum</taxon>
    </lineage>
</organism>
<dbReference type="HOGENOM" id="CLU_034788_0_1_5"/>
<evidence type="ECO:0000256" key="6">
    <source>
        <dbReference type="SAM" id="Phobius"/>
    </source>
</evidence>
<proteinExistence type="predicted"/>
<comment type="subcellular location">
    <subcellularLocation>
        <location evidence="1">Membrane</location>
        <topology evidence="1">Multi-pass membrane protein</topology>
    </subcellularLocation>
</comment>
<name>H6SP95_PARPM</name>
<dbReference type="Gene3D" id="1.20.1530.20">
    <property type="match status" value="1"/>
</dbReference>
<feature type="transmembrane region" description="Helical" evidence="6">
    <location>
        <begin position="87"/>
        <end position="111"/>
    </location>
</feature>
<gene>
    <name evidence="7" type="ORF">RSPPHO_02794</name>
</gene>
<dbReference type="PANTHER" id="PTHR10361">
    <property type="entry name" value="SODIUM-BILE ACID COTRANSPORTER"/>
    <property type="match status" value="1"/>
</dbReference>
<dbReference type="PATRIC" id="fig|1150469.3.peg.3162"/>
<reference evidence="7 8" key="1">
    <citation type="submission" date="2012-02" db="EMBL/GenBank/DDBJ databases">
        <title>Shotgun genome sequence of Phaeospirillum photometricum DSM 122.</title>
        <authorList>
            <person name="Duquesne K."/>
            <person name="Sturgis J."/>
        </authorList>
    </citation>
    <scope>NUCLEOTIDE SEQUENCE [LARGE SCALE GENOMIC DNA]</scope>
    <source>
        <strain evidence="8">DSM122</strain>
    </source>
</reference>
<evidence type="ECO:0000313" key="8">
    <source>
        <dbReference type="Proteomes" id="UP000033220"/>
    </source>
</evidence>